<keyword evidence="8 10" id="KW-1133">Transmembrane helix</keyword>
<keyword evidence="4 10" id="KW-0812">Transmembrane</keyword>
<gene>
    <name evidence="12" type="primary">cdaA</name>
    <name evidence="10" type="synonym">dacA</name>
    <name evidence="12" type="ORF">QYB97_22415</name>
</gene>
<protein>
    <recommendedName>
        <fullName evidence="10">Diadenylate cyclase</fullName>
        <shortName evidence="10">DAC</shortName>
        <ecNumber evidence="10">2.7.7.85</ecNumber>
    </recommendedName>
    <alternativeName>
        <fullName evidence="10">Cyclic-di-AMP synthase</fullName>
        <shortName evidence="10">c-di-AMP synthase</shortName>
    </alternativeName>
</protein>
<dbReference type="InterPro" id="IPR036888">
    <property type="entry name" value="DNA_integrity_DisA_N_sf"/>
</dbReference>
<evidence type="ECO:0000256" key="2">
    <source>
        <dbReference type="ARBA" id="ARBA00022475"/>
    </source>
</evidence>
<evidence type="ECO:0000256" key="9">
    <source>
        <dbReference type="ARBA" id="ARBA00023136"/>
    </source>
</evidence>
<comment type="subunit">
    <text evidence="10">Probably a homodimer.</text>
</comment>
<dbReference type="NCBIfam" id="TIGR00159">
    <property type="entry name" value="diadenylate cyclase CdaA"/>
    <property type="match status" value="1"/>
</dbReference>
<evidence type="ECO:0000256" key="5">
    <source>
        <dbReference type="ARBA" id="ARBA00022695"/>
    </source>
</evidence>
<dbReference type="PANTHER" id="PTHR34185:SF1">
    <property type="entry name" value="DIADENYLATE CYCLASE"/>
    <property type="match status" value="1"/>
</dbReference>
<dbReference type="HAMAP" id="MF_01499">
    <property type="entry name" value="DacA"/>
    <property type="match status" value="1"/>
</dbReference>
<dbReference type="PANTHER" id="PTHR34185">
    <property type="entry name" value="DIADENYLATE CYCLASE"/>
    <property type="match status" value="1"/>
</dbReference>
<organism evidence="12 13">
    <name type="scientific">Fictibacillus fluitans</name>
    <dbReference type="NCBI Taxonomy" id="3058422"/>
    <lineage>
        <taxon>Bacteria</taxon>
        <taxon>Bacillati</taxon>
        <taxon>Bacillota</taxon>
        <taxon>Bacilli</taxon>
        <taxon>Bacillales</taxon>
        <taxon>Fictibacillaceae</taxon>
        <taxon>Fictibacillus</taxon>
    </lineage>
</organism>
<keyword evidence="5 10" id="KW-0548">Nucleotidyltransferase</keyword>
<keyword evidence="9 10" id="KW-0472">Membrane</keyword>
<evidence type="ECO:0000256" key="7">
    <source>
        <dbReference type="ARBA" id="ARBA00022840"/>
    </source>
</evidence>
<keyword evidence="3 10" id="KW-0808">Transferase</keyword>
<evidence type="ECO:0000256" key="3">
    <source>
        <dbReference type="ARBA" id="ARBA00022679"/>
    </source>
</evidence>
<evidence type="ECO:0000256" key="1">
    <source>
        <dbReference type="ARBA" id="ARBA00000877"/>
    </source>
</evidence>
<dbReference type="InterPro" id="IPR034701">
    <property type="entry name" value="CdaA"/>
</dbReference>
<sequence length="277" mass="30488">MLPVGSFSLGNYISQIVDILLVTYVFYKLIMLIRGTKAVQLLKGIVIIVAVWLASSFFELRTMSWLMDKAITYGLLAIIIIFQPELRRALEQLGRGKLFSRTGGAEEEEIEKSIAAIVKSTSYMAKRRIGAIMSFERETGLTDYVETGIPIHSKLTSELLTNIFVPNTPLHDGAVILRANEIIAAGCYLPLTESPFVSKELGTRHRAAIGVSEVTDAITVVVSEETGGISITKNGEIHRNLDEESLKNLLTAELMGSGRSASSSRWNWRGKKNGQTP</sequence>
<evidence type="ECO:0000256" key="8">
    <source>
        <dbReference type="ARBA" id="ARBA00022989"/>
    </source>
</evidence>
<feature type="domain" description="DAC" evidence="11">
    <location>
        <begin position="83"/>
        <end position="243"/>
    </location>
</feature>
<dbReference type="InterPro" id="IPR014046">
    <property type="entry name" value="C-di-AMP_synthase"/>
</dbReference>
<dbReference type="RefSeq" id="WP_301168234.1">
    <property type="nucleotide sequence ID" value="NZ_JAUHTR010000020.1"/>
</dbReference>
<dbReference type="Pfam" id="PF02457">
    <property type="entry name" value="DAC"/>
    <property type="match status" value="1"/>
</dbReference>
<comment type="function">
    <text evidence="10">Catalyzes the condensation of 2 ATP molecules into cyclic di-AMP (c-di-AMP), a second messenger used to regulate differing processes in different bacteria.</text>
</comment>
<keyword evidence="2 10" id="KW-1003">Cell membrane</keyword>
<dbReference type="Gene3D" id="3.40.1700.10">
    <property type="entry name" value="DNA integrity scanning protein, DisA, N-terminal domain"/>
    <property type="match status" value="1"/>
</dbReference>
<evidence type="ECO:0000313" key="13">
    <source>
        <dbReference type="Proteomes" id="UP001172721"/>
    </source>
</evidence>
<dbReference type="Pfam" id="PF19293">
    <property type="entry name" value="CdaA_N"/>
    <property type="match status" value="1"/>
</dbReference>
<comment type="catalytic activity">
    <reaction evidence="1 10">
        <text>2 ATP = 3',3'-c-di-AMP + 2 diphosphate</text>
        <dbReference type="Rhea" id="RHEA:35655"/>
        <dbReference type="ChEBI" id="CHEBI:30616"/>
        <dbReference type="ChEBI" id="CHEBI:33019"/>
        <dbReference type="ChEBI" id="CHEBI:71500"/>
        <dbReference type="EC" id="2.7.7.85"/>
    </reaction>
</comment>
<comment type="similarity">
    <text evidence="10">Belongs to the adenylate cyclase family. DacA/CdaA subfamily.</text>
</comment>
<dbReference type="InterPro" id="IPR045585">
    <property type="entry name" value="CdaA_N"/>
</dbReference>
<keyword evidence="13" id="KW-1185">Reference proteome</keyword>
<accession>A0ABT8I3F8</accession>
<comment type="caution">
    <text evidence="10">Lacks conserved residue(s) required for the propagation of feature annotation.</text>
</comment>
<dbReference type="InterPro" id="IPR050338">
    <property type="entry name" value="DisA"/>
</dbReference>
<proteinExistence type="inferred from homology"/>
<dbReference type="EC" id="2.7.7.85" evidence="10"/>
<feature type="transmembrane region" description="Helical" evidence="10">
    <location>
        <begin position="12"/>
        <end position="29"/>
    </location>
</feature>
<dbReference type="PROSITE" id="PS51794">
    <property type="entry name" value="DAC"/>
    <property type="match status" value="1"/>
</dbReference>
<keyword evidence="6 10" id="KW-0547">Nucleotide-binding</keyword>
<dbReference type="EMBL" id="JAUHTR010000020">
    <property type="protein sequence ID" value="MDN4527240.1"/>
    <property type="molecule type" value="Genomic_DNA"/>
</dbReference>
<evidence type="ECO:0000256" key="10">
    <source>
        <dbReference type="HAMAP-Rule" id="MF_01499"/>
    </source>
</evidence>
<dbReference type="SUPFAM" id="SSF143597">
    <property type="entry name" value="YojJ-like"/>
    <property type="match status" value="1"/>
</dbReference>
<evidence type="ECO:0000256" key="4">
    <source>
        <dbReference type="ARBA" id="ARBA00022692"/>
    </source>
</evidence>
<feature type="transmembrane region" description="Helical" evidence="10">
    <location>
        <begin position="41"/>
        <end position="58"/>
    </location>
</feature>
<evidence type="ECO:0000313" key="12">
    <source>
        <dbReference type="EMBL" id="MDN4527240.1"/>
    </source>
</evidence>
<name>A0ABT8I3F8_9BACL</name>
<evidence type="ECO:0000256" key="6">
    <source>
        <dbReference type="ARBA" id="ARBA00022741"/>
    </source>
</evidence>
<dbReference type="GO" id="GO:0106408">
    <property type="term" value="F:diadenylate cyclase activity"/>
    <property type="evidence" value="ECO:0007669"/>
    <property type="project" value="UniProtKB-EC"/>
</dbReference>
<dbReference type="InterPro" id="IPR003390">
    <property type="entry name" value="DNA_integrity_scan_DisA_N"/>
</dbReference>
<keyword evidence="7 10" id="KW-0067">ATP-binding</keyword>
<dbReference type="PIRSF" id="PIRSF004793">
    <property type="entry name" value="UCP004793"/>
    <property type="match status" value="1"/>
</dbReference>
<reference evidence="12" key="1">
    <citation type="submission" date="2023-07" db="EMBL/GenBank/DDBJ databases">
        <title>Fictibacillus sp. isolated from freshwater pond.</title>
        <authorList>
            <person name="Kirdat K."/>
            <person name="Bhat A."/>
            <person name="Mourya A."/>
            <person name="Yadav A."/>
        </authorList>
    </citation>
    <scope>NUCLEOTIDE SEQUENCE</scope>
    <source>
        <strain evidence="12">NE201</strain>
    </source>
</reference>
<comment type="caution">
    <text evidence="12">The sequence shown here is derived from an EMBL/GenBank/DDBJ whole genome shotgun (WGS) entry which is preliminary data.</text>
</comment>
<dbReference type="Proteomes" id="UP001172721">
    <property type="component" value="Unassembled WGS sequence"/>
</dbReference>
<evidence type="ECO:0000259" key="11">
    <source>
        <dbReference type="PROSITE" id="PS51794"/>
    </source>
</evidence>